<dbReference type="Proteomes" id="UP000046392">
    <property type="component" value="Unplaced"/>
</dbReference>
<reference evidence="2" key="1">
    <citation type="submission" date="2017-02" db="UniProtKB">
        <authorList>
            <consortium name="WormBaseParasite"/>
        </authorList>
    </citation>
    <scope>IDENTIFICATION</scope>
</reference>
<dbReference type="AlphaFoldDB" id="A0A0N5C3K0"/>
<organism evidence="1 2">
    <name type="scientific">Strongyloides papillosus</name>
    <name type="common">Intestinal threadworm</name>
    <dbReference type="NCBI Taxonomy" id="174720"/>
    <lineage>
        <taxon>Eukaryota</taxon>
        <taxon>Metazoa</taxon>
        <taxon>Ecdysozoa</taxon>
        <taxon>Nematoda</taxon>
        <taxon>Chromadorea</taxon>
        <taxon>Rhabditida</taxon>
        <taxon>Tylenchina</taxon>
        <taxon>Panagrolaimomorpha</taxon>
        <taxon>Strongyloidoidea</taxon>
        <taxon>Strongyloididae</taxon>
        <taxon>Strongyloides</taxon>
    </lineage>
</organism>
<accession>A0A0N5C3K0</accession>
<dbReference type="WBParaSite" id="SPAL_0001254500.1">
    <property type="protein sequence ID" value="SPAL_0001254500.1"/>
    <property type="gene ID" value="SPAL_0001254500"/>
</dbReference>
<protein>
    <submittedName>
        <fullName evidence="2">7TM_GPCR_Srx domain-containing protein</fullName>
    </submittedName>
</protein>
<evidence type="ECO:0000313" key="2">
    <source>
        <dbReference type="WBParaSite" id="SPAL_0001254500.1"/>
    </source>
</evidence>
<name>A0A0N5C3K0_STREA</name>
<evidence type="ECO:0000313" key="1">
    <source>
        <dbReference type="Proteomes" id="UP000046392"/>
    </source>
</evidence>
<keyword evidence="1" id="KW-1185">Reference proteome</keyword>
<sequence length="101" mass="11999">MQLLRLIQDQLYWIDIKINGYDESLRYIIRGFDPFVSALWMFINAASIILISKTLRDAIFENLKFDVVYKKLFRKNIVVKISYNSNIIQNINRGTKKKIII</sequence>
<proteinExistence type="predicted"/>